<dbReference type="InterPro" id="IPR027796">
    <property type="entry name" value="OTT_1508_deam-like"/>
</dbReference>
<dbReference type="PANTHER" id="PTHR42037:SF1">
    <property type="match status" value="1"/>
</dbReference>
<gene>
    <name evidence="2" type="ORF">PCON_01663</name>
</gene>
<dbReference type="Proteomes" id="UP000018144">
    <property type="component" value="Unassembled WGS sequence"/>
</dbReference>
<dbReference type="EMBL" id="HF936162">
    <property type="protein sequence ID" value="CCX33725.1"/>
    <property type="molecule type" value="Genomic_DNA"/>
</dbReference>
<name>U4LP48_PYROM</name>
<protein>
    <submittedName>
        <fullName evidence="2">Uncharacterized protein</fullName>
    </submittedName>
</protein>
<sequence>MAKGKKDAAALTIPVSIPAVPKEKSKAAPSHDTSETTPAKKKAKAEPIKPSDPKPKDGIQAEDVKVKKSKTKAPSDSTEVQKKVVPSTALSTKKETGKKVDELPTDSSTKKKKNKMVPLPVQDNKEVKASPNAIVDSKNEEVSSTKTPIEKKPKEAQAAQAEKNQNTTKSENKRPAKTETGLLPGFFKHPLSIPVTYIQETPALPANPPSINDTGLSIDQRFFCTSLLRRTVSHFGSGPHRPYVNPDEYSPGELLDRFLDSIASIFDTGPSGKTVTASALRDDNGPILLLASNTTIKQETFTHAQQILESLKRFNFGSDVEENLESDITRILVTIGAQRLKVSQNALRILVADLINGNAAKKLDEVSMGTLRNLLHIASDPDPNYVCRACHDIITHGGMKHLQQTHETTFSNNKSISQIRHFMVLLASFFSVTKILIRTLRIHRELFKNIRVEIVPSPPRTLIPGPLNPEICQSVDTVVPVVFRVDQGRSRCLELLKRQDVDIIHRRLDRDLSEAETIVHAETTLVNYFRRENHRFYFPANRYIGCSKDACYLCQLYFSSLRGLKIELRGCHKELFLTWRTPQHRKNSDREAVLNRMMEFMRWEILEILEKTDGKGETDEN</sequence>
<dbReference type="OrthoDB" id="3251507at2759"/>
<accession>U4LP48</accession>
<feature type="compositionally biased region" description="Low complexity" evidence="1">
    <location>
        <begin position="156"/>
        <end position="166"/>
    </location>
</feature>
<dbReference type="PANTHER" id="PTHR42037">
    <property type="match status" value="1"/>
</dbReference>
<evidence type="ECO:0000313" key="3">
    <source>
        <dbReference type="Proteomes" id="UP000018144"/>
    </source>
</evidence>
<feature type="compositionally biased region" description="Basic and acidic residues" evidence="1">
    <location>
        <begin position="44"/>
        <end position="66"/>
    </location>
</feature>
<proteinExistence type="predicted"/>
<evidence type="ECO:0000313" key="2">
    <source>
        <dbReference type="EMBL" id="CCX33725.1"/>
    </source>
</evidence>
<dbReference type="AlphaFoldDB" id="U4LP48"/>
<keyword evidence="3" id="KW-1185">Reference proteome</keyword>
<feature type="compositionally biased region" description="Basic and acidic residues" evidence="1">
    <location>
        <begin position="92"/>
        <end position="102"/>
    </location>
</feature>
<dbReference type="Pfam" id="PF14441">
    <property type="entry name" value="OTT_1508_deam"/>
    <property type="match status" value="1"/>
</dbReference>
<feature type="region of interest" description="Disordered" evidence="1">
    <location>
        <begin position="1"/>
        <end position="183"/>
    </location>
</feature>
<feature type="compositionally biased region" description="Basic and acidic residues" evidence="1">
    <location>
        <begin position="137"/>
        <end position="155"/>
    </location>
</feature>
<organism evidence="2 3">
    <name type="scientific">Pyronema omphalodes (strain CBS 100304)</name>
    <name type="common">Pyronema confluens</name>
    <dbReference type="NCBI Taxonomy" id="1076935"/>
    <lineage>
        <taxon>Eukaryota</taxon>
        <taxon>Fungi</taxon>
        <taxon>Dikarya</taxon>
        <taxon>Ascomycota</taxon>
        <taxon>Pezizomycotina</taxon>
        <taxon>Pezizomycetes</taxon>
        <taxon>Pezizales</taxon>
        <taxon>Pyronemataceae</taxon>
        <taxon>Pyronema</taxon>
    </lineage>
</organism>
<evidence type="ECO:0000256" key="1">
    <source>
        <dbReference type="SAM" id="MobiDB-lite"/>
    </source>
</evidence>
<reference evidence="2 3" key="1">
    <citation type="journal article" date="2013" name="PLoS Genet.">
        <title>The genome and development-dependent transcriptomes of Pyronema confluens: a window into fungal evolution.</title>
        <authorList>
            <person name="Traeger S."/>
            <person name="Altegoer F."/>
            <person name="Freitag M."/>
            <person name="Gabaldon T."/>
            <person name="Kempken F."/>
            <person name="Kumar A."/>
            <person name="Marcet-Houben M."/>
            <person name="Poggeler S."/>
            <person name="Stajich J.E."/>
            <person name="Nowrousian M."/>
        </authorList>
    </citation>
    <scope>NUCLEOTIDE SEQUENCE [LARGE SCALE GENOMIC DNA]</scope>
    <source>
        <strain evidence="3">CBS 100304</strain>
        <tissue evidence="2">Vegetative mycelium</tissue>
    </source>
</reference>